<dbReference type="EMBL" id="VBOT01000141">
    <property type="protein sequence ID" value="TMQ48465.1"/>
    <property type="molecule type" value="Genomic_DNA"/>
</dbReference>
<dbReference type="AlphaFoldDB" id="A0A538SAR8"/>
<comment type="caution">
    <text evidence="1">The sequence shown here is derived from an EMBL/GenBank/DDBJ whole genome shotgun (WGS) entry which is preliminary data.</text>
</comment>
<evidence type="ECO:0000313" key="2">
    <source>
        <dbReference type="Proteomes" id="UP000320184"/>
    </source>
</evidence>
<evidence type="ECO:0008006" key="3">
    <source>
        <dbReference type="Google" id="ProtNLM"/>
    </source>
</evidence>
<sequence length="202" mass="21959">MVHLSSCGVVETISIEGFRGFATGLAWDSRRGVFAVTDALFLKIDLVTTKGIVVGQLSAPDTGFVGIAYDPGRDLYWLSNFYVDMIFSVDPKTGRFGPAFHVPEGSRIGGTGYDAARDALIYNGRNEKHTYIISASRGDLLTSFALPVEALDFNNGEDVGVAADGSAWIHLFEPQGTYCFRALSESTPVVGMTWGRLKTIYR</sequence>
<proteinExistence type="predicted"/>
<organism evidence="1 2">
    <name type="scientific">Eiseniibacteriota bacterium</name>
    <dbReference type="NCBI Taxonomy" id="2212470"/>
    <lineage>
        <taxon>Bacteria</taxon>
        <taxon>Candidatus Eiseniibacteriota</taxon>
    </lineage>
</organism>
<evidence type="ECO:0000313" key="1">
    <source>
        <dbReference type="EMBL" id="TMQ48465.1"/>
    </source>
</evidence>
<dbReference type="Proteomes" id="UP000320184">
    <property type="component" value="Unassembled WGS sequence"/>
</dbReference>
<gene>
    <name evidence="1" type="ORF">E6K73_11990</name>
</gene>
<reference evidence="1 2" key="1">
    <citation type="journal article" date="2019" name="Nat. Microbiol.">
        <title>Mediterranean grassland soil C-N compound turnover is dependent on rainfall and depth, and is mediated by genomically divergent microorganisms.</title>
        <authorList>
            <person name="Diamond S."/>
            <person name="Andeer P.F."/>
            <person name="Li Z."/>
            <person name="Crits-Christoph A."/>
            <person name="Burstein D."/>
            <person name="Anantharaman K."/>
            <person name="Lane K.R."/>
            <person name="Thomas B.C."/>
            <person name="Pan C."/>
            <person name="Northen T.R."/>
            <person name="Banfield J.F."/>
        </authorList>
    </citation>
    <scope>NUCLEOTIDE SEQUENCE [LARGE SCALE GENOMIC DNA]</scope>
    <source>
        <strain evidence="1">WS_3</strain>
    </source>
</reference>
<protein>
    <recommendedName>
        <fullName evidence="3">SMP-30/Gluconolactonase/LRE-like region domain-containing protein</fullName>
    </recommendedName>
</protein>
<name>A0A538SAR8_UNCEI</name>
<dbReference type="SUPFAM" id="SSF63829">
    <property type="entry name" value="Calcium-dependent phosphotriesterase"/>
    <property type="match status" value="1"/>
</dbReference>
<accession>A0A538SAR8</accession>